<gene>
    <name evidence="1" type="ORF">DFR56_10617</name>
</gene>
<keyword evidence="2" id="KW-1185">Reference proteome</keyword>
<protein>
    <submittedName>
        <fullName evidence="1">Uncharacterized protein DUF3221</fullName>
    </submittedName>
</protein>
<accession>A0A2V3W1G7</accession>
<evidence type="ECO:0000313" key="1">
    <source>
        <dbReference type="EMBL" id="PXW86951.1"/>
    </source>
</evidence>
<dbReference type="OrthoDB" id="2625519at2"/>
<dbReference type="RefSeq" id="WP_110395196.1">
    <property type="nucleotide sequence ID" value="NZ_JADIJL010000041.1"/>
</dbReference>
<dbReference type="EMBL" id="QJJQ01000006">
    <property type="protein sequence ID" value="PXW86951.1"/>
    <property type="molecule type" value="Genomic_DNA"/>
</dbReference>
<dbReference type="PROSITE" id="PS51257">
    <property type="entry name" value="PROKAR_LIPOPROTEIN"/>
    <property type="match status" value="1"/>
</dbReference>
<comment type="caution">
    <text evidence="1">The sequence shown here is derived from an EMBL/GenBank/DDBJ whole genome shotgun (WGS) entry which is preliminary data.</text>
</comment>
<dbReference type="Pfam" id="PF11518">
    <property type="entry name" value="DUF3221"/>
    <property type="match status" value="1"/>
</dbReference>
<sequence length="111" mass="12285">MFRFSTIIMIGCLLFVLTGCSSGEKIEGYILENNDGEILFAENASEEEYGTWKELSFNELTELSPGPSLIVITYEGENNLQPGDHVWIMIDGDIAASYPAQAEAKKMGQIE</sequence>
<organism evidence="1 2">
    <name type="scientific">Pseudogracilibacillus auburnensis</name>
    <dbReference type="NCBI Taxonomy" id="1494959"/>
    <lineage>
        <taxon>Bacteria</taxon>
        <taxon>Bacillati</taxon>
        <taxon>Bacillota</taxon>
        <taxon>Bacilli</taxon>
        <taxon>Bacillales</taxon>
        <taxon>Bacillaceae</taxon>
        <taxon>Pseudogracilibacillus</taxon>
    </lineage>
</organism>
<dbReference type="AlphaFoldDB" id="A0A2V3W1G7"/>
<reference evidence="1 2" key="1">
    <citation type="submission" date="2018-05" db="EMBL/GenBank/DDBJ databases">
        <title>Genomic Encyclopedia of Type Strains, Phase IV (KMG-IV): sequencing the most valuable type-strain genomes for metagenomic binning, comparative biology and taxonomic classification.</title>
        <authorList>
            <person name="Goeker M."/>
        </authorList>
    </citation>
    <scope>NUCLEOTIDE SEQUENCE [LARGE SCALE GENOMIC DNA]</scope>
    <source>
        <strain evidence="1 2">DSM 28556</strain>
    </source>
</reference>
<proteinExistence type="predicted"/>
<dbReference type="InterPro" id="IPR021598">
    <property type="entry name" value="DUF3221"/>
</dbReference>
<evidence type="ECO:0000313" key="2">
    <source>
        <dbReference type="Proteomes" id="UP000247978"/>
    </source>
</evidence>
<name>A0A2V3W1G7_9BACI</name>
<dbReference type="Proteomes" id="UP000247978">
    <property type="component" value="Unassembled WGS sequence"/>
</dbReference>